<name>A0ABQ5D883_9ASTR</name>
<dbReference type="EMBL" id="BQNB010015027">
    <property type="protein sequence ID" value="GJT35172.1"/>
    <property type="molecule type" value="Genomic_DNA"/>
</dbReference>
<gene>
    <name evidence="2" type="ORF">Tco_0925591</name>
</gene>
<evidence type="ECO:0000313" key="3">
    <source>
        <dbReference type="Proteomes" id="UP001151760"/>
    </source>
</evidence>
<organism evidence="2 3">
    <name type="scientific">Tanacetum coccineum</name>
    <dbReference type="NCBI Taxonomy" id="301880"/>
    <lineage>
        <taxon>Eukaryota</taxon>
        <taxon>Viridiplantae</taxon>
        <taxon>Streptophyta</taxon>
        <taxon>Embryophyta</taxon>
        <taxon>Tracheophyta</taxon>
        <taxon>Spermatophyta</taxon>
        <taxon>Magnoliopsida</taxon>
        <taxon>eudicotyledons</taxon>
        <taxon>Gunneridae</taxon>
        <taxon>Pentapetalae</taxon>
        <taxon>asterids</taxon>
        <taxon>campanulids</taxon>
        <taxon>Asterales</taxon>
        <taxon>Asteraceae</taxon>
        <taxon>Asteroideae</taxon>
        <taxon>Anthemideae</taxon>
        <taxon>Anthemidinae</taxon>
        <taxon>Tanacetum</taxon>
    </lineage>
</organism>
<feature type="compositionally biased region" description="Polar residues" evidence="1">
    <location>
        <begin position="97"/>
        <end position="108"/>
    </location>
</feature>
<proteinExistence type="predicted"/>
<reference evidence="2" key="2">
    <citation type="submission" date="2022-01" db="EMBL/GenBank/DDBJ databases">
        <authorList>
            <person name="Yamashiro T."/>
            <person name="Shiraishi A."/>
            <person name="Satake H."/>
            <person name="Nakayama K."/>
        </authorList>
    </citation>
    <scope>NUCLEOTIDE SEQUENCE</scope>
</reference>
<feature type="compositionally biased region" description="Basic and acidic residues" evidence="1">
    <location>
        <begin position="87"/>
        <end position="96"/>
    </location>
</feature>
<accession>A0ABQ5D883</accession>
<protein>
    <submittedName>
        <fullName evidence="2">Uncharacterized protein</fullName>
    </submittedName>
</protein>
<keyword evidence="3" id="KW-1185">Reference proteome</keyword>
<evidence type="ECO:0000256" key="1">
    <source>
        <dbReference type="SAM" id="MobiDB-lite"/>
    </source>
</evidence>
<dbReference type="Proteomes" id="UP001151760">
    <property type="component" value="Unassembled WGS sequence"/>
</dbReference>
<evidence type="ECO:0000313" key="2">
    <source>
        <dbReference type="EMBL" id="GJT35172.1"/>
    </source>
</evidence>
<sequence length="123" mass="14616">MRITTPHRLFVSQVASTLWVIFQRFFTKRNNLFLMTPHDDPERIQFLSSDKGHDRLNLLMPKDKMRHAMDDDGYPPQKRYMKDIVKRANNSEERQTNETSPNTFQKSQRPIIETELALDPKNL</sequence>
<reference evidence="2" key="1">
    <citation type="journal article" date="2022" name="Int. J. Mol. Sci.">
        <title>Draft Genome of Tanacetum Coccineum: Genomic Comparison of Closely Related Tanacetum-Family Plants.</title>
        <authorList>
            <person name="Yamashiro T."/>
            <person name="Shiraishi A."/>
            <person name="Nakayama K."/>
            <person name="Satake H."/>
        </authorList>
    </citation>
    <scope>NUCLEOTIDE SEQUENCE</scope>
</reference>
<feature type="region of interest" description="Disordered" evidence="1">
    <location>
        <begin position="87"/>
        <end position="110"/>
    </location>
</feature>
<comment type="caution">
    <text evidence="2">The sequence shown here is derived from an EMBL/GenBank/DDBJ whole genome shotgun (WGS) entry which is preliminary data.</text>
</comment>